<dbReference type="SUPFAM" id="SSF161098">
    <property type="entry name" value="MetI-like"/>
    <property type="match status" value="1"/>
</dbReference>
<evidence type="ECO:0000313" key="13">
    <source>
        <dbReference type="Proteomes" id="UP000236023"/>
    </source>
</evidence>
<dbReference type="GO" id="GO:0005886">
    <property type="term" value="C:plasma membrane"/>
    <property type="evidence" value="ECO:0007669"/>
    <property type="project" value="UniProtKB-SubCell"/>
</dbReference>
<gene>
    <name evidence="12" type="primary">ntrB</name>
    <name evidence="12" type="ORF">CXK94_02620</name>
</gene>
<comment type="subcellular location">
    <subcellularLocation>
        <location evidence="1">Cell inner membrane</location>
    </subcellularLocation>
    <subcellularLocation>
        <location evidence="2 10">Cell membrane</location>
        <topology evidence="2 10">Multi-pass membrane protein</topology>
    </subcellularLocation>
</comment>
<dbReference type="Pfam" id="PF00528">
    <property type="entry name" value="BPD_transp_1"/>
    <property type="match status" value="1"/>
</dbReference>
<dbReference type="GO" id="GO:0006811">
    <property type="term" value="P:monoatomic ion transport"/>
    <property type="evidence" value="ECO:0007669"/>
    <property type="project" value="UniProtKB-KW"/>
</dbReference>
<dbReference type="Proteomes" id="UP000236023">
    <property type="component" value="Unassembled WGS sequence"/>
</dbReference>
<dbReference type="InterPro" id="IPR000515">
    <property type="entry name" value="MetI-like"/>
</dbReference>
<dbReference type="GO" id="GO:0015112">
    <property type="term" value="F:nitrate transmembrane transporter activity"/>
    <property type="evidence" value="ECO:0007669"/>
    <property type="project" value="InterPro"/>
</dbReference>
<dbReference type="RefSeq" id="WP_037044773.1">
    <property type="nucleotide sequence ID" value="NZ_JAMOHU010000082.1"/>
</dbReference>
<proteinExistence type="inferred from homology"/>
<evidence type="ECO:0000256" key="6">
    <source>
        <dbReference type="ARBA" id="ARBA00022692"/>
    </source>
</evidence>
<dbReference type="AlphaFoldDB" id="A0A2N8T9V0"/>
<dbReference type="EMBL" id="POUT01000001">
    <property type="protein sequence ID" value="PNG11492.1"/>
    <property type="molecule type" value="Genomic_DNA"/>
</dbReference>
<evidence type="ECO:0000256" key="5">
    <source>
        <dbReference type="ARBA" id="ARBA00022519"/>
    </source>
</evidence>
<reference evidence="12 13" key="1">
    <citation type="submission" date="2018-01" db="EMBL/GenBank/DDBJ databases">
        <title>Denitrification phenotypes of diverse strains of Pseudomonas stutzeri.</title>
        <authorList>
            <person name="Milligan D.A."/>
            <person name="Bergaust L."/>
            <person name="Bakken L.R."/>
            <person name="Frostegard A."/>
        </authorList>
    </citation>
    <scope>NUCLEOTIDE SEQUENCE [LARGE SCALE GENOMIC DNA]</scope>
    <source>
        <strain evidence="12 13">24a75</strain>
    </source>
</reference>
<feature type="transmembrane region" description="Helical" evidence="10">
    <location>
        <begin position="255"/>
        <end position="275"/>
    </location>
</feature>
<feature type="transmembrane region" description="Helical" evidence="10">
    <location>
        <begin position="221"/>
        <end position="243"/>
    </location>
</feature>
<dbReference type="PROSITE" id="PS50928">
    <property type="entry name" value="ABC_TM1"/>
    <property type="match status" value="1"/>
</dbReference>
<dbReference type="InterPro" id="IPR035906">
    <property type="entry name" value="MetI-like_sf"/>
</dbReference>
<keyword evidence="4" id="KW-1003">Cell membrane</keyword>
<feature type="transmembrane region" description="Helical" evidence="10">
    <location>
        <begin position="101"/>
        <end position="124"/>
    </location>
</feature>
<dbReference type="Gene3D" id="1.10.3720.10">
    <property type="entry name" value="MetI-like"/>
    <property type="match status" value="1"/>
</dbReference>
<evidence type="ECO:0000313" key="12">
    <source>
        <dbReference type="EMBL" id="PNG11492.1"/>
    </source>
</evidence>
<keyword evidence="5" id="KW-0997">Cell inner membrane</keyword>
<feature type="domain" description="ABC transmembrane type-1" evidence="11">
    <location>
        <begin position="92"/>
        <end position="272"/>
    </location>
</feature>
<keyword evidence="7 10" id="KW-1133">Transmembrane helix</keyword>
<evidence type="ECO:0000256" key="1">
    <source>
        <dbReference type="ARBA" id="ARBA00004533"/>
    </source>
</evidence>
<keyword evidence="8" id="KW-0406">Ion transport</keyword>
<keyword evidence="3 10" id="KW-0813">Transport</keyword>
<keyword evidence="9 10" id="KW-0472">Membrane</keyword>
<comment type="similarity">
    <text evidence="10">Belongs to the binding-protein-dependent transport system permease family.</text>
</comment>
<evidence type="ECO:0000256" key="8">
    <source>
        <dbReference type="ARBA" id="ARBA00023065"/>
    </source>
</evidence>
<keyword evidence="6 10" id="KW-0812">Transmembrane</keyword>
<dbReference type="CDD" id="cd06261">
    <property type="entry name" value="TM_PBP2"/>
    <property type="match status" value="1"/>
</dbReference>
<sequence length="283" mass="30512">MNTSIRLKAALLSCVMLLVLLMVWQATTRPGQQAAGAVDDEYALLMGQAAGGASETVNGMPTPAQFATLAWRQISDPFYDNGPNDKGIGIQLAHSLARVGLGYLIAALVAIPLGFVIGMSPLLYKAFDPFIQLLKPISPLAWMPIALYTIKDSTTSAIFVIFICSVWPMLINTAFGVAGVRRDWLNVARTLEVGPLRKAFRVVLPAAAPTIITGMRISMGIAWLVIVAAEMLIGGTGIGYFVWNEWNNLSLGNVIFAVLMIGVIGMLLDLLFAALQRKVTYVE</sequence>
<evidence type="ECO:0000256" key="10">
    <source>
        <dbReference type="RuleBase" id="RU363032"/>
    </source>
</evidence>
<evidence type="ECO:0000256" key="7">
    <source>
        <dbReference type="ARBA" id="ARBA00022989"/>
    </source>
</evidence>
<evidence type="ECO:0000256" key="9">
    <source>
        <dbReference type="ARBA" id="ARBA00023136"/>
    </source>
</evidence>
<protein>
    <submittedName>
        <fullName evidence="12">Nitrate ABC transporter, permease protein</fullName>
    </submittedName>
</protein>
<evidence type="ECO:0000256" key="4">
    <source>
        <dbReference type="ARBA" id="ARBA00022475"/>
    </source>
</evidence>
<evidence type="ECO:0000256" key="3">
    <source>
        <dbReference type="ARBA" id="ARBA00022448"/>
    </source>
</evidence>
<name>A0A2N8T9V0_STUST</name>
<dbReference type="FunFam" id="1.10.3720.10:FF:000003">
    <property type="entry name" value="Aliphatic sulfonate ABC transporter permease"/>
    <property type="match status" value="1"/>
</dbReference>
<dbReference type="GO" id="GO:0042918">
    <property type="term" value="P:alkanesulfonate transmembrane transport"/>
    <property type="evidence" value="ECO:0007669"/>
    <property type="project" value="UniProtKB-ARBA"/>
</dbReference>
<dbReference type="InterPro" id="IPR005889">
    <property type="entry name" value="NtrB"/>
</dbReference>
<organism evidence="12 13">
    <name type="scientific">Stutzerimonas stutzeri</name>
    <name type="common">Pseudomonas stutzeri</name>
    <dbReference type="NCBI Taxonomy" id="316"/>
    <lineage>
        <taxon>Bacteria</taxon>
        <taxon>Pseudomonadati</taxon>
        <taxon>Pseudomonadota</taxon>
        <taxon>Gammaproteobacteria</taxon>
        <taxon>Pseudomonadales</taxon>
        <taxon>Pseudomonadaceae</taxon>
        <taxon>Stutzerimonas</taxon>
    </lineage>
</organism>
<feature type="transmembrane region" description="Helical" evidence="10">
    <location>
        <begin position="156"/>
        <end position="180"/>
    </location>
</feature>
<dbReference type="NCBIfam" id="TIGR01183">
    <property type="entry name" value="ntrB"/>
    <property type="match status" value="1"/>
</dbReference>
<evidence type="ECO:0000259" key="11">
    <source>
        <dbReference type="PROSITE" id="PS50928"/>
    </source>
</evidence>
<comment type="caution">
    <text evidence="12">The sequence shown here is derived from an EMBL/GenBank/DDBJ whole genome shotgun (WGS) entry which is preliminary data.</text>
</comment>
<dbReference type="PANTHER" id="PTHR30151:SF7">
    <property type="entry name" value="NITRATE IMPORT PERMEASE PROTEIN NRTB"/>
    <property type="match status" value="1"/>
</dbReference>
<evidence type="ECO:0000256" key="2">
    <source>
        <dbReference type="ARBA" id="ARBA00004651"/>
    </source>
</evidence>
<accession>A0A2N8T9V0</accession>
<dbReference type="PANTHER" id="PTHR30151">
    <property type="entry name" value="ALKANE SULFONATE ABC TRANSPORTER-RELATED, MEMBRANE SUBUNIT"/>
    <property type="match status" value="1"/>
</dbReference>